<dbReference type="InterPro" id="IPR001279">
    <property type="entry name" value="Metallo-B-lactamas"/>
</dbReference>
<protein>
    <submittedName>
        <fullName evidence="5">MBL fold metallo-hydrolase</fullName>
    </submittedName>
</protein>
<comment type="caution">
    <text evidence="5">The sequence shown here is derived from an EMBL/GenBank/DDBJ whole genome shotgun (WGS) entry which is preliminary data.</text>
</comment>
<dbReference type="Proteomes" id="UP000547209">
    <property type="component" value="Unassembled WGS sequence"/>
</dbReference>
<comment type="catalytic activity">
    <reaction evidence="3">
        <text>3',5'-cyclic UMP + H2O = UMP + H(+)</text>
        <dbReference type="Rhea" id="RHEA:70575"/>
        <dbReference type="ChEBI" id="CHEBI:15377"/>
        <dbReference type="ChEBI" id="CHEBI:15378"/>
        <dbReference type="ChEBI" id="CHEBI:57865"/>
        <dbReference type="ChEBI" id="CHEBI:184387"/>
    </reaction>
    <physiologicalReaction direction="left-to-right" evidence="3">
        <dbReference type="Rhea" id="RHEA:70576"/>
    </physiologicalReaction>
</comment>
<proteinExistence type="predicted"/>
<dbReference type="AlphaFoldDB" id="A0A7X0RM51"/>
<evidence type="ECO:0000259" key="4">
    <source>
        <dbReference type="SMART" id="SM00849"/>
    </source>
</evidence>
<dbReference type="SUPFAM" id="SSF56281">
    <property type="entry name" value="Metallo-hydrolase/oxidoreductase"/>
    <property type="match status" value="1"/>
</dbReference>
<organism evidence="5 6">
    <name type="scientific">Cohnella nanjingensis</name>
    <dbReference type="NCBI Taxonomy" id="1387779"/>
    <lineage>
        <taxon>Bacteria</taxon>
        <taxon>Bacillati</taxon>
        <taxon>Bacillota</taxon>
        <taxon>Bacilli</taxon>
        <taxon>Bacillales</taxon>
        <taxon>Paenibacillaceae</taxon>
        <taxon>Cohnella</taxon>
    </lineage>
</organism>
<feature type="domain" description="Metallo-beta-lactamase" evidence="4">
    <location>
        <begin position="7"/>
        <end position="180"/>
    </location>
</feature>
<dbReference type="PANTHER" id="PTHR43546">
    <property type="entry name" value="UPF0173 METAL-DEPENDENT HYDROLASE MJ1163-RELATED"/>
    <property type="match status" value="1"/>
</dbReference>
<dbReference type="InterPro" id="IPR036866">
    <property type="entry name" value="RibonucZ/Hydroxyglut_hydro"/>
</dbReference>
<dbReference type="Pfam" id="PF12706">
    <property type="entry name" value="Lactamase_B_2"/>
    <property type="match status" value="1"/>
</dbReference>
<evidence type="ECO:0000313" key="5">
    <source>
        <dbReference type="EMBL" id="MBB6669823.1"/>
    </source>
</evidence>
<keyword evidence="6" id="KW-1185">Reference proteome</keyword>
<name>A0A7X0RM51_9BACL</name>
<reference evidence="5 6" key="1">
    <citation type="submission" date="2020-08" db="EMBL/GenBank/DDBJ databases">
        <title>Cohnella phylogeny.</title>
        <authorList>
            <person name="Dunlap C."/>
        </authorList>
    </citation>
    <scope>NUCLEOTIDE SEQUENCE [LARGE SCALE GENOMIC DNA]</scope>
    <source>
        <strain evidence="5 6">DSM 28246</strain>
    </source>
</reference>
<evidence type="ECO:0000256" key="1">
    <source>
        <dbReference type="ARBA" id="ARBA00034221"/>
    </source>
</evidence>
<comment type="catalytic activity">
    <reaction evidence="1">
        <text>3',5'-cyclic CMP + H2O = CMP + H(+)</text>
        <dbReference type="Rhea" id="RHEA:72675"/>
        <dbReference type="ChEBI" id="CHEBI:15377"/>
        <dbReference type="ChEBI" id="CHEBI:15378"/>
        <dbReference type="ChEBI" id="CHEBI:58003"/>
        <dbReference type="ChEBI" id="CHEBI:60377"/>
    </reaction>
    <physiologicalReaction direction="left-to-right" evidence="1">
        <dbReference type="Rhea" id="RHEA:72676"/>
    </physiologicalReaction>
</comment>
<accession>A0A7X0RM51</accession>
<sequence length="246" mass="26284">MNVQKLPWAGIRVTSGTSAVVIDPLYNFPTKYGSSNEPLFPLRAFGPANAVLITHEHGDHFDPAAIIDAYGPNVPVFLPAESVAVALAAGLTNATGASVGEAFRIGAFTATATYSVDGVGDCQVAWVVDDGERRLFHGGDTLWHGYWWKIAKAFGPFDAVCLPVNGAILERPDMTPFSGMPITLIPEQAVAAAVVLGAKRLVPIHHTAIHKPPLYRQTDDWQGRLRSSADGKMEVALLASKESITL</sequence>
<dbReference type="PANTHER" id="PTHR43546:SF3">
    <property type="entry name" value="UPF0173 METAL-DEPENDENT HYDROLASE MJ1163"/>
    <property type="match status" value="1"/>
</dbReference>
<dbReference type="EMBL" id="JACJVP010000005">
    <property type="protein sequence ID" value="MBB6669823.1"/>
    <property type="molecule type" value="Genomic_DNA"/>
</dbReference>
<dbReference type="RefSeq" id="WP_185141271.1">
    <property type="nucleotide sequence ID" value="NZ_JACJVP010000005.1"/>
</dbReference>
<keyword evidence="5" id="KW-0378">Hydrolase</keyword>
<dbReference type="InterPro" id="IPR050114">
    <property type="entry name" value="UPF0173_UPF0282_UlaG_hydrolase"/>
</dbReference>
<comment type="function">
    <text evidence="2">Counteracts the endogenous Pycsar antiviral defense system. Phosphodiesterase that enables metal-dependent hydrolysis of host cyclic nucleotide Pycsar defense signals such as cCMP and cUMP.</text>
</comment>
<evidence type="ECO:0000256" key="2">
    <source>
        <dbReference type="ARBA" id="ARBA00034301"/>
    </source>
</evidence>
<dbReference type="GO" id="GO:0016787">
    <property type="term" value="F:hydrolase activity"/>
    <property type="evidence" value="ECO:0007669"/>
    <property type="project" value="UniProtKB-KW"/>
</dbReference>
<dbReference type="SMART" id="SM00849">
    <property type="entry name" value="Lactamase_B"/>
    <property type="match status" value="1"/>
</dbReference>
<gene>
    <name evidence="5" type="ORF">H7C19_03875</name>
</gene>
<dbReference type="Gene3D" id="3.60.15.10">
    <property type="entry name" value="Ribonuclease Z/Hydroxyacylglutathione hydrolase-like"/>
    <property type="match status" value="1"/>
</dbReference>
<evidence type="ECO:0000313" key="6">
    <source>
        <dbReference type="Proteomes" id="UP000547209"/>
    </source>
</evidence>
<evidence type="ECO:0000256" key="3">
    <source>
        <dbReference type="ARBA" id="ARBA00048505"/>
    </source>
</evidence>